<dbReference type="PANTHER" id="PTHR46558:SF11">
    <property type="entry name" value="HTH-TYPE TRANSCRIPTIONAL REGULATOR XRE"/>
    <property type="match status" value="1"/>
</dbReference>
<evidence type="ECO:0000259" key="2">
    <source>
        <dbReference type="PROSITE" id="PS50943"/>
    </source>
</evidence>
<keyword evidence="4" id="KW-1185">Reference proteome</keyword>
<dbReference type="CDD" id="cd00093">
    <property type="entry name" value="HTH_XRE"/>
    <property type="match status" value="1"/>
</dbReference>
<protein>
    <submittedName>
        <fullName evidence="3">DNA-binding transcriptional regulator, XRE-family HTH domain</fullName>
    </submittedName>
</protein>
<accession>A0A1W1ZRK9</accession>
<dbReference type="Pfam" id="PF01381">
    <property type="entry name" value="HTH_3"/>
    <property type="match status" value="1"/>
</dbReference>
<gene>
    <name evidence="3" type="ORF">SAMN04488500_104143</name>
</gene>
<organism evidence="3 4">
    <name type="scientific">Sporomusa malonica</name>
    <dbReference type="NCBI Taxonomy" id="112901"/>
    <lineage>
        <taxon>Bacteria</taxon>
        <taxon>Bacillati</taxon>
        <taxon>Bacillota</taxon>
        <taxon>Negativicutes</taxon>
        <taxon>Selenomonadales</taxon>
        <taxon>Sporomusaceae</taxon>
        <taxon>Sporomusa</taxon>
    </lineage>
</organism>
<dbReference type="STRING" id="112901.SAMN04488500_104143"/>
<dbReference type="SUPFAM" id="SSF47413">
    <property type="entry name" value="lambda repressor-like DNA-binding domains"/>
    <property type="match status" value="1"/>
</dbReference>
<dbReference type="AlphaFoldDB" id="A0A1W1ZRK9"/>
<feature type="domain" description="HTH cro/C1-type" evidence="2">
    <location>
        <begin position="12"/>
        <end position="60"/>
    </location>
</feature>
<dbReference type="InterPro" id="IPR010982">
    <property type="entry name" value="Lambda_DNA-bd_dom_sf"/>
</dbReference>
<dbReference type="Gene3D" id="1.10.260.40">
    <property type="entry name" value="lambda repressor-like DNA-binding domains"/>
    <property type="match status" value="1"/>
</dbReference>
<dbReference type="GO" id="GO:0003677">
    <property type="term" value="F:DNA binding"/>
    <property type="evidence" value="ECO:0007669"/>
    <property type="project" value="UniProtKB-KW"/>
</dbReference>
<name>A0A1W1ZRK9_9FIRM</name>
<sequence length="129" mass="14559">MESLGEKIKLLRNKLTQEELAAILKVERSTLASWEVNRREPDIATLCRIAAYFQISIDWLVGHTFDKEASSSRTAKFHETTGDYHAPLDSSWLKVIETAQSNGFKPDAVQQLIELNAKIALSLKDNKSK</sequence>
<dbReference type="PROSITE" id="PS50943">
    <property type="entry name" value="HTH_CROC1"/>
    <property type="match status" value="1"/>
</dbReference>
<dbReference type="Proteomes" id="UP000192738">
    <property type="component" value="Unassembled WGS sequence"/>
</dbReference>
<dbReference type="EMBL" id="FWXI01000004">
    <property type="protein sequence ID" value="SMC51034.1"/>
    <property type="molecule type" value="Genomic_DNA"/>
</dbReference>
<proteinExistence type="predicted"/>
<dbReference type="RefSeq" id="WP_084574800.1">
    <property type="nucleotide sequence ID" value="NZ_CP155572.1"/>
</dbReference>
<evidence type="ECO:0000313" key="4">
    <source>
        <dbReference type="Proteomes" id="UP000192738"/>
    </source>
</evidence>
<dbReference type="OrthoDB" id="9811208at2"/>
<dbReference type="InterPro" id="IPR001387">
    <property type="entry name" value="Cro/C1-type_HTH"/>
</dbReference>
<evidence type="ECO:0000313" key="3">
    <source>
        <dbReference type="EMBL" id="SMC51034.1"/>
    </source>
</evidence>
<dbReference type="PANTHER" id="PTHR46558">
    <property type="entry name" value="TRACRIPTIONAL REGULATORY PROTEIN-RELATED-RELATED"/>
    <property type="match status" value="1"/>
</dbReference>
<dbReference type="SMART" id="SM00530">
    <property type="entry name" value="HTH_XRE"/>
    <property type="match status" value="1"/>
</dbReference>
<reference evidence="3 4" key="1">
    <citation type="submission" date="2017-04" db="EMBL/GenBank/DDBJ databases">
        <authorList>
            <person name="Afonso C.L."/>
            <person name="Miller P.J."/>
            <person name="Scott M.A."/>
            <person name="Spackman E."/>
            <person name="Goraichik I."/>
            <person name="Dimitrov K.M."/>
            <person name="Suarez D.L."/>
            <person name="Swayne D.E."/>
        </authorList>
    </citation>
    <scope>NUCLEOTIDE SEQUENCE [LARGE SCALE GENOMIC DNA]</scope>
    <source>
        <strain evidence="3 4">DSM 5090</strain>
    </source>
</reference>
<keyword evidence="1 3" id="KW-0238">DNA-binding</keyword>
<evidence type="ECO:0000256" key="1">
    <source>
        <dbReference type="ARBA" id="ARBA00023125"/>
    </source>
</evidence>